<dbReference type="STRING" id="1802730.A2591_02690"/>
<evidence type="ECO:0000313" key="3">
    <source>
        <dbReference type="EMBL" id="OHA86381.1"/>
    </source>
</evidence>
<sequence length="390" mass="44483">MKILTNIKDSKIGGIGRVTSSFAQWVNQHAHHEPIELVGVSAEPRTSDDAVPSEVTSTRSRQEGMDLISHLVLPSKPLGDVLKESADLRDVKRHFRAGIEAFRTSIREEKPDLVLLNGTYYLPWLLMNAAHAEKVPMALHYHGSLTKETEHWNDEHMKNMMRAMESSFDRKGMRYIFPSTLAKTLVENKIFNHRLSNRRAIVLPNSVPDEFFNADPVMSKGQLGFVGRWTKIKNTEFIERLAKYNDVLEQPFRLNIITDPTRKQFARESMQGASVRLLNPRDNAADLARFYAQMSYMLCPSYFETYGNVAQEAVAAGTPAFVSKNMGVAEVFRKIGLDRLVVDFKTPRNFFKVLDDNHDLRVITDSHRMALRDMVGSDVIHQRFAEYLLA</sequence>
<dbReference type="Proteomes" id="UP000178168">
    <property type="component" value="Unassembled WGS sequence"/>
</dbReference>
<gene>
    <name evidence="3" type="ORF">A2591_02690</name>
</gene>
<dbReference type="AlphaFoldDB" id="A0A1G2SPR7"/>
<dbReference type="Pfam" id="PF13692">
    <property type="entry name" value="Glyco_trans_1_4"/>
    <property type="match status" value="1"/>
</dbReference>
<organism evidence="3 4">
    <name type="scientific">Candidatus Yonathbacteria bacterium RIFOXYD1_FULL_52_36</name>
    <dbReference type="NCBI Taxonomy" id="1802730"/>
    <lineage>
        <taxon>Bacteria</taxon>
        <taxon>Candidatus Yonathiibacteriota</taxon>
    </lineage>
</organism>
<dbReference type="PANTHER" id="PTHR45947:SF3">
    <property type="entry name" value="SULFOQUINOVOSYL TRANSFERASE SQD2"/>
    <property type="match status" value="1"/>
</dbReference>
<accession>A0A1G2SPR7</accession>
<dbReference type="InterPro" id="IPR050194">
    <property type="entry name" value="Glycosyltransferase_grp1"/>
</dbReference>
<evidence type="ECO:0000256" key="1">
    <source>
        <dbReference type="SAM" id="MobiDB-lite"/>
    </source>
</evidence>
<name>A0A1G2SPR7_9BACT</name>
<evidence type="ECO:0000313" key="4">
    <source>
        <dbReference type="Proteomes" id="UP000178168"/>
    </source>
</evidence>
<dbReference type="EMBL" id="MHUZ01000002">
    <property type="protein sequence ID" value="OHA86381.1"/>
    <property type="molecule type" value="Genomic_DNA"/>
</dbReference>
<feature type="domain" description="Glycosyltransferase subfamily 4-like N-terminal" evidence="2">
    <location>
        <begin position="93"/>
        <end position="210"/>
    </location>
</feature>
<comment type="caution">
    <text evidence="3">The sequence shown here is derived from an EMBL/GenBank/DDBJ whole genome shotgun (WGS) entry which is preliminary data.</text>
</comment>
<protein>
    <recommendedName>
        <fullName evidence="2">Glycosyltransferase subfamily 4-like N-terminal domain-containing protein</fullName>
    </recommendedName>
</protein>
<dbReference type="SUPFAM" id="SSF53756">
    <property type="entry name" value="UDP-Glycosyltransferase/glycogen phosphorylase"/>
    <property type="match status" value="1"/>
</dbReference>
<dbReference type="CDD" id="cd03801">
    <property type="entry name" value="GT4_PimA-like"/>
    <property type="match status" value="1"/>
</dbReference>
<dbReference type="PANTHER" id="PTHR45947">
    <property type="entry name" value="SULFOQUINOVOSYL TRANSFERASE SQD2"/>
    <property type="match status" value="1"/>
</dbReference>
<reference evidence="3 4" key="1">
    <citation type="journal article" date="2016" name="Nat. Commun.">
        <title>Thousands of microbial genomes shed light on interconnected biogeochemical processes in an aquifer system.</title>
        <authorList>
            <person name="Anantharaman K."/>
            <person name="Brown C.T."/>
            <person name="Hug L.A."/>
            <person name="Sharon I."/>
            <person name="Castelle C.J."/>
            <person name="Probst A.J."/>
            <person name="Thomas B.C."/>
            <person name="Singh A."/>
            <person name="Wilkins M.J."/>
            <person name="Karaoz U."/>
            <person name="Brodie E.L."/>
            <person name="Williams K.H."/>
            <person name="Hubbard S.S."/>
            <person name="Banfield J.F."/>
        </authorList>
    </citation>
    <scope>NUCLEOTIDE SEQUENCE [LARGE SCALE GENOMIC DNA]</scope>
</reference>
<dbReference type="Gene3D" id="3.40.50.2000">
    <property type="entry name" value="Glycogen Phosphorylase B"/>
    <property type="match status" value="2"/>
</dbReference>
<dbReference type="InterPro" id="IPR028098">
    <property type="entry name" value="Glyco_trans_4-like_N"/>
</dbReference>
<proteinExistence type="predicted"/>
<dbReference type="GO" id="GO:0016757">
    <property type="term" value="F:glycosyltransferase activity"/>
    <property type="evidence" value="ECO:0007669"/>
    <property type="project" value="TreeGrafter"/>
</dbReference>
<evidence type="ECO:0000259" key="2">
    <source>
        <dbReference type="Pfam" id="PF13439"/>
    </source>
</evidence>
<feature type="region of interest" description="Disordered" evidence="1">
    <location>
        <begin position="40"/>
        <end position="61"/>
    </location>
</feature>
<dbReference type="Pfam" id="PF13439">
    <property type="entry name" value="Glyco_transf_4"/>
    <property type="match status" value="1"/>
</dbReference>